<sequence length="88" mass="10229">MHLKNVSREMRPRVGGALEDSGHLKEEKGGGRIQDDWKKKKEDSDSSIQMEESQPLSLMTMMMSIIGTLLWWLHEYEDYRMATMITPT</sequence>
<organism evidence="3 4">
    <name type="scientific">Onchocerca volvulus</name>
    <dbReference type="NCBI Taxonomy" id="6282"/>
    <lineage>
        <taxon>Eukaryota</taxon>
        <taxon>Metazoa</taxon>
        <taxon>Ecdysozoa</taxon>
        <taxon>Nematoda</taxon>
        <taxon>Chromadorea</taxon>
        <taxon>Rhabditida</taxon>
        <taxon>Spirurina</taxon>
        <taxon>Spiruromorpha</taxon>
        <taxon>Filarioidea</taxon>
        <taxon>Onchocercidae</taxon>
        <taxon>Onchocerca</taxon>
    </lineage>
</organism>
<dbReference type="AlphaFoldDB" id="A0A8R1XS11"/>
<keyword evidence="2" id="KW-1133">Transmembrane helix</keyword>
<dbReference type="EnsemblMetazoa" id="OVOC2464.1">
    <property type="protein sequence ID" value="OVOC2464.1"/>
    <property type="gene ID" value="WBGene00239273"/>
</dbReference>
<keyword evidence="2" id="KW-0472">Membrane</keyword>
<dbReference type="EMBL" id="CMVM020000074">
    <property type="status" value="NOT_ANNOTATED_CDS"/>
    <property type="molecule type" value="Genomic_DNA"/>
</dbReference>
<reference evidence="3" key="2">
    <citation type="submission" date="2022-06" db="UniProtKB">
        <authorList>
            <consortium name="EnsemblMetazoa"/>
        </authorList>
    </citation>
    <scope>IDENTIFICATION</scope>
</reference>
<keyword evidence="2" id="KW-0812">Transmembrane</keyword>
<proteinExistence type="predicted"/>
<protein>
    <submittedName>
        <fullName evidence="3">Uncharacterized protein</fullName>
    </submittedName>
</protein>
<evidence type="ECO:0000256" key="2">
    <source>
        <dbReference type="SAM" id="Phobius"/>
    </source>
</evidence>
<accession>A0A8R1XS11</accession>
<feature type="region of interest" description="Disordered" evidence="1">
    <location>
        <begin position="1"/>
        <end position="52"/>
    </location>
</feature>
<feature type="compositionally biased region" description="Basic and acidic residues" evidence="1">
    <location>
        <begin position="20"/>
        <end position="44"/>
    </location>
</feature>
<evidence type="ECO:0000256" key="1">
    <source>
        <dbReference type="SAM" id="MobiDB-lite"/>
    </source>
</evidence>
<dbReference type="Proteomes" id="UP000024404">
    <property type="component" value="Unassembled WGS sequence"/>
</dbReference>
<keyword evidence="4" id="KW-1185">Reference proteome</keyword>
<feature type="compositionally biased region" description="Basic and acidic residues" evidence="1">
    <location>
        <begin position="1"/>
        <end position="12"/>
    </location>
</feature>
<name>A0A8R1XS11_ONCVO</name>
<feature type="transmembrane region" description="Helical" evidence="2">
    <location>
        <begin position="56"/>
        <end position="74"/>
    </location>
</feature>
<evidence type="ECO:0000313" key="4">
    <source>
        <dbReference type="Proteomes" id="UP000024404"/>
    </source>
</evidence>
<evidence type="ECO:0000313" key="3">
    <source>
        <dbReference type="EnsemblMetazoa" id="OVOC2464.1"/>
    </source>
</evidence>
<reference evidence="4" key="1">
    <citation type="submission" date="2013-10" db="EMBL/GenBank/DDBJ databases">
        <title>Genome sequencing of Onchocerca volvulus.</title>
        <authorList>
            <person name="Cotton J."/>
            <person name="Tsai J."/>
            <person name="Stanley E."/>
            <person name="Tracey A."/>
            <person name="Holroyd N."/>
            <person name="Lustigman S."/>
            <person name="Berriman M."/>
        </authorList>
    </citation>
    <scope>NUCLEOTIDE SEQUENCE</scope>
</reference>